<evidence type="ECO:0000313" key="3">
    <source>
        <dbReference type="Proteomes" id="UP000054166"/>
    </source>
</evidence>
<keyword evidence="3" id="KW-1185">Reference proteome</keyword>
<feature type="region of interest" description="Disordered" evidence="1">
    <location>
        <begin position="523"/>
        <end position="543"/>
    </location>
</feature>
<proteinExistence type="predicted"/>
<name>A0A0C3FAQ0_PILCF</name>
<sequence>MKYVSTKRVEKLQLRVMNYLGDALLIREEYHLALEELTSRASGKSRGGGVVVTGQQGIGKSCFLFYVLFSRLSKGLPTALQTSDDSFFNFTGTGATVHSVAAGSSIHLTPGTWALTDSNALIAAPCSAFLQASGSDVWVVQATSPLKSRWHEWSKQHHVSRYVMDWFPSNELAALSKILNPELDNLLRHYKTWGPSARTCIDLERGIITTASLTVSATSAAKWFVSETESMLSSIADLDASTVSHVLFALRPQSPQKRDVLFAELATSHLQGFVIRAAAKLELVRQSQFFALISKHPWFKGSAGNFYEKFVHVRLTAHPSAEPLIGIPADSKLPQLVIPVCTQHIPLGGLSRLTKVNKYELPFYWRPTNQSFTSVDSILCTETEGILIQSTVSPEHDAKAEGIQDVHDSLPKGFWTKRKWAFVFITGTDENAVALRSQRLKDLPEDIDVYSCTFKIGQSELTSRELAVLEEVTVTGYSMYMPIIIEGMFRTQRARCKSSKGWGALKPKFPRTKCQPRYRKPLLKGATPKGHLSGLKKIETRAT</sequence>
<dbReference type="PANTHER" id="PTHR33129:SF1">
    <property type="entry name" value="ATP-BINDING PROTEIN"/>
    <property type="match status" value="1"/>
</dbReference>
<dbReference type="HOGENOM" id="CLU_501628_0_0_1"/>
<evidence type="ECO:0000313" key="2">
    <source>
        <dbReference type="EMBL" id="KIM76964.1"/>
    </source>
</evidence>
<protein>
    <submittedName>
        <fullName evidence="2">Uncharacterized protein</fullName>
    </submittedName>
</protein>
<dbReference type="OrthoDB" id="19861at2759"/>
<dbReference type="Proteomes" id="UP000054166">
    <property type="component" value="Unassembled WGS sequence"/>
</dbReference>
<accession>A0A0C3FAQ0</accession>
<dbReference type="InterPro" id="IPR052980">
    <property type="entry name" value="Crinkler_effector"/>
</dbReference>
<reference evidence="2 3" key="1">
    <citation type="submission" date="2014-04" db="EMBL/GenBank/DDBJ databases">
        <authorList>
            <consortium name="DOE Joint Genome Institute"/>
            <person name="Kuo A."/>
            <person name="Tarkka M."/>
            <person name="Buscot F."/>
            <person name="Kohler A."/>
            <person name="Nagy L.G."/>
            <person name="Floudas D."/>
            <person name="Copeland A."/>
            <person name="Barry K.W."/>
            <person name="Cichocki N."/>
            <person name="Veneault-Fourrey C."/>
            <person name="LaButti K."/>
            <person name="Lindquist E.A."/>
            <person name="Lipzen A."/>
            <person name="Lundell T."/>
            <person name="Morin E."/>
            <person name="Murat C."/>
            <person name="Sun H."/>
            <person name="Tunlid A."/>
            <person name="Henrissat B."/>
            <person name="Grigoriev I.V."/>
            <person name="Hibbett D.S."/>
            <person name="Martin F."/>
            <person name="Nordberg H.P."/>
            <person name="Cantor M.N."/>
            <person name="Hua S.X."/>
        </authorList>
    </citation>
    <scope>NUCLEOTIDE SEQUENCE [LARGE SCALE GENOMIC DNA]</scope>
    <source>
        <strain evidence="2 3">F 1598</strain>
    </source>
</reference>
<dbReference type="EMBL" id="KN833029">
    <property type="protein sequence ID" value="KIM76964.1"/>
    <property type="molecule type" value="Genomic_DNA"/>
</dbReference>
<reference evidence="3" key="2">
    <citation type="submission" date="2015-01" db="EMBL/GenBank/DDBJ databases">
        <title>Evolutionary Origins and Diversification of the Mycorrhizal Mutualists.</title>
        <authorList>
            <consortium name="DOE Joint Genome Institute"/>
            <consortium name="Mycorrhizal Genomics Consortium"/>
            <person name="Kohler A."/>
            <person name="Kuo A."/>
            <person name="Nagy L.G."/>
            <person name="Floudas D."/>
            <person name="Copeland A."/>
            <person name="Barry K.W."/>
            <person name="Cichocki N."/>
            <person name="Veneault-Fourrey C."/>
            <person name="LaButti K."/>
            <person name="Lindquist E.A."/>
            <person name="Lipzen A."/>
            <person name="Lundell T."/>
            <person name="Morin E."/>
            <person name="Murat C."/>
            <person name="Riley R."/>
            <person name="Ohm R."/>
            <person name="Sun H."/>
            <person name="Tunlid A."/>
            <person name="Henrissat B."/>
            <person name="Grigoriev I.V."/>
            <person name="Hibbett D.S."/>
            <person name="Martin F."/>
        </authorList>
    </citation>
    <scope>NUCLEOTIDE SEQUENCE [LARGE SCALE GENOMIC DNA]</scope>
    <source>
        <strain evidence="3">F 1598</strain>
    </source>
</reference>
<dbReference type="PANTHER" id="PTHR33129">
    <property type="entry name" value="PROTEIN KINASE DOMAIN-CONTAINING PROTEIN-RELATED"/>
    <property type="match status" value="1"/>
</dbReference>
<dbReference type="InParanoid" id="A0A0C3FAQ0"/>
<dbReference type="AlphaFoldDB" id="A0A0C3FAQ0"/>
<organism evidence="2 3">
    <name type="scientific">Piloderma croceum (strain F 1598)</name>
    <dbReference type="NCBI Taxonomy" id="765440"/>
    <lineage>
        <taxon>Eukaryota</taxon>
        <taxon>Fungi</taxon>
        <taxon>Dikarya</taxon>
        <taxon>Basidiomycota</taxon>
        <taxon>Agaricomycotina</taxon>
        <taxon>Agaricomycetes</taxon>
        <taxon>Agaricomycetidae</taxon>
        <taxon>Atheliales</taxon>
        <taxon>Atheliaceae</taxon>
        <taxon>Piloderma</taxon>
    </lineage>
</organism>
<gene>
    <name evidence="2" type="ORF">PILCRDRAFT_629240</name>
</gene>
<evidence type="ECO:0000256" key="1">
    <source>
        <dbReference type="SAM" id="MobiDB-lite"/>
    </source>
</evidence>